<evidence type="ECO:0000256" key="2">
    <source>
        <dbReference type="ARBA" id="ARBA00023125"/>
    </source>
</evidence>
<proteinExistence type="predicted"/>
<name>A0ABX6BSD6_9ACTN</name>
<organism evidence="5 6">
    <name type="scientific">Streptomyces cinereoruber</name>
    <dbReference type="NCBI Taxonomy" id="67260"/>
    <lineage>
        <taxon>Bacteria</taxon>
        <taxon>Bacillati</taxon>
        <taxon>Actinomycetota</taxon>
        <taxon>Actinomycetes</taxon>
        <taxon>Kitasatosporales</taxon>
        <taxon>Streptomycetaceae</taxon>
        <taxon>Streptomyces</taxon>
    </lineage>
</organism>
<dbReference type="Proteomes" id="UP000326029">
    <property type="component" value="Chromosome"/>
</dbReference>
<keyword evidence="6" id="KW-1185">Reference proteome</keyword>
<dbReference type="InterPro" id="IPR018060">
    <property type="entry name" value="HTH_AraC"/>
</dbReference>
<gene>
    <name evidence="5" type="ORF">CP977_31055</name>
</gene>
<dbReference type="InterPro" id="IPR009057">
    <property type="entry name" value="Homeodomain-like_sf"/>
</dbReference>
<dbReference type="EMBL" id="CP023693">
    <property type="protein sequence ID" value="QEV37147.1"/>
    <property type="molecule type" value="Genomic_DNA"/>
</dbReference>
<dbReference type="InterPro" id="IPR035418">
    <property type="entry name" value="AraC-bd_2"/>
</dbReference>
<dbReference type="PANTHER" id="PTHR46796">
    <property type="entry name" value="HTH-TYPE TRANSCRIPTIONAL ACTIVATOR RHAS-RELATED"/>
    <property type="match status" value="1"/>
</dbReference>
<dbReference type="InterPro" id="IPR050204">
    <property type="entry name" value="AraC_XylS_family_regulators"/>
</dbReference>
<sequence>MRLAPGRDLDFRLGLAPAPRVTLGKLTYGTDVRLTVPPMRDCYHVNIPLSGRTAVEQNGVHESSAPGRSGAAFVPDAPLGVRWSRDAVQYALKFPRALLEDHATKLTGIRCGGSLRFDLTFDLTDGPGQALVATVGFMYEELARPGGLAGMPVASRELEALLMTQLLMAVPSQLSPTLRGTPPPTRRSRILDVVAFVDEHPAAVLDTADLAAMAGVGARALQLGFQEVVGMSPTAYLRGVRLDRAHGELSSGSGGSVTEVAARWGFFHLGRFAHQYRERFGVLPSETVRGHRP</sequence>
<dbReference type="InterPro" id="IPR018062">
    <property type="entry name" value="HTH_AraC-typ_CS"/>
</dbReference>
<evidence type="ECO:0000259" key="4">
    <source>
        <dbReference type="PROSITE" id="PS01124"/>
    </source>
</evidence>
<evidence type="ECO:0000313" key="6">
    <source>
        <dbReference type="Proteomes" id="UP000326029"/>
    </source>
</evidence>
<evidence type="ECO:0000313" key="5">
    <source>
        <dbReference type="EMBL" id="QEV37147.1"/>
    </source>
</evidence>
<evidence type="ECO:0000256" key="3">
    <source>
        <dbReference type="ARBA" id="ARBA00023163"/>
    </source>
</evidence>
<evidence type="ECO:0000256" key="1">
    <source>
        <dbReference type="ARBA" id="ARBA00023015"/>
    </source>
</evidence>
<dbReference type="SMART" id="SM00342">
    <property type="entry name" value="HTH_ARAC"/>
    <property type="match status" value="1"/>
</dbReference>
<dbReference type="Pfam" id="PF12833">
    <property type="entry name" value="HTH_18"/>
    <property type="match status" value="1"/>
</dbReference>
<dbReference type="Pfam" id="PF14525">
    <property type="entry name" value="AraC_binding_2"/>
    <property type="match status" value="1"/>
</dbReference>
<keyword evidence="2" id="KW-0238">DNA-binding</keyword>
<reference evidence="5 6" key="1">
    <citation type="submission" date="2017-09" db="EMBL/GenBank/DDBJ databases">
        <authorList>
            <person name="Lee N."/>
            <person name="Cho B.-K."/>
        </authorList>
    </citation>
    <scope>NUCLEOTIDE SEQUENCE [LARGE SCALE GENOMIC DNA]</scope>
    <source>
        <strain evidence="5 6">ATCC 19740</strain>
    </source>
</reference>
<dbReference type="Gene3D" id="1.10.10.60">
    <property type="entry name" value="Homeodomain-like"/>
    <property type="match status" value="1"/>
</dbReference>
<dbReference type="PROSITE" id="PS01124">
    <property type="entry name" value="HTH_ARAC_FAMILY_2"/>
    <property type="match status" value="1"/>
</dbReference>
<feature type="domain" description="HTH araC/xylS-type" evidence="4">
    <location>
        <begin position="191"/>
        <end position="290"/>
    </location>
</feature>
<protein>
    <submittedName>
        <fullName evidence="5">AraC family transcriptional regulator</fullName>
    </submittedName>
</protein>
<dbReference type="PROSITE" id="PS00041">
    <property type="entry name" value="HTH_ARAC_FAMILY_1"/>
    <property type="match status" value="1"/>
</dbReference>
<dbReference type="SUPFAM" id="SSF46689">
    <property type="entry name" value="Homeodomain-like"/>
    <property type="match status" value="2"/>
</dbReference>
<keyword evidence="3" id="KW-0804">Transcription</keyword>
<accession>A0ABX6BSD6</accession>
<keyword evidence="1" id="KW-0805">Transcription regulation</keyword>